<sequence length="267" mass="29468">MINIPILKKNFREHIWLWGIVTAVLVLYLFLLLGTYAPDGKAGVILLFSGLPSAVQTALGAGNYGLSLSGILGGYFWENIFTLVPFVVSIPVAASFVAGKLESGAFAWILSAPVEREKLLFTQIYSFTFALFALFFVNCLVGIVCGLAFCGSYFVISEFLLMCLGGFCLHFCLGGLLFVISAMCDEKALAVMIMTGIVLLFYILKMLASLGGIFGYLKYVTIFSMYLADDVIDGGMFFIWKYPVLILAGVLLYWLSMRIFEKRDLPL</sequence>
<evidence type="ECO:0000256" key="1">
    <source>
        <dbReference type="SAM" id="Phobius"/>
    </source>
</evidence>
<name>A0ABS8ETC8_9FIRM</name>
<protein>
    <recommendedName>
        <fullName evidence="4">ABC-2 type transport system permease protein</fullName>
    </recommendedName>
</protein>
<keyword evidence="1" id="KW-0812">Transmembrane</keyword>
<comment type="caution">
    <text evidence="2">The sequence shown here is derived from an EMBL/GenBank/DDBJ whole genome shotgun (WGS) entry which is preliminary data.</text>
</comment>
<feature type="transmembrane region" description="Helical" evidence="1">
    <location>
        <begin position="44"/>
        <end position="66"/>
    </location>
</feature>
<dbReference type="RefSeq" id="WP_248834857.1">
    <property type="nucleotide sequence ID" value="NZ_JAJEQE010000008.1"/>
</dbReference>
<feature type="transmembrane region" description="Helical" evidence="1">
    <location>
        <begin position="15"/>
        <end position="37"/>
    </location>
</feature>
<dbReference type="PANTHER" id="PTHR37305">
    <property type="entry name" value="INTEGRAL MEMBRANE PROTEIN-RELATED"/>
    <property type="match status" value="1"/>
</dbReference>
<accession>A0ABS8ETC8</accession>
<keyword evidence="1" id="KW-0472">Membrane</keyword>
<proteinExistence type="predicted"/>
<feature type="transmembrane region" description="Helical" evidence="1">
    <location>
        <begin position="86"/>
        <end position="112"/>
    </location>
</feature>
<feature type="transmembrane region" description="Helical" evidence="1">
    <location>
        <begin position="155"/>
        <end position="179"/>
    </location>
</feature>
<feature type="transmembrane region" description="Helical" evidence="1">
    <location>
        <begin position="191"/>
        <end position="217"/>
    </location>
</feature>
<evidence type="ECO:0008006" key="4">
    <source>
        <dbReference type="Google" id="ProtNLM"/>
    </source>
</evidence>
<organism evidence="2 3">
    <name type="scientific">Hominisplanchenecus faecis</name>
    <dbReference type="NCBI Taxonomy" id="2885351"/>
    <lineage>
        <taxon>Bacteria</taxon>
        <taxon>Bacillati</taxon>
        <taxon>Bacillota</taxon>
        <taxon>Clostridia</taxon>
        <taxon>Lachnospirales</taxon>
        <taxon>Lachnospiraceae</taxon>
        <taxon>Hominisplanchenecus</taxon>
    </lineage>
</organism>
<gene>
    <name evidence="2" type="ORF">LKD42_03905</name>
</gene>
<dbReference type="EMBL" id="JAJEQE010000008">
    <property type="protein sequence ID" value="MCC2148400.1"/>
    <property type="molecule type" value="Genomic_DNA"/>
</dbReference>
<evidence type="ECO:0000313" key="3">
    <source>
        <dbReference type="Proteomes" id="UP001299235"/>
    </source>
</evidence>
<feature type="transmembrane region" description="Helical" evidence="1">
    <location>
        <begin position="124"/>
        <end position="149"/>
    </location>
</feature>
<dbReference type="PANTHER" id="PTHR37305:SF1">
    <property type="entry name" value="MEMBRANE PROTEIN"/>
    <property type="match status" value="1"/>
</dbReference>
<evidence type="ECO:0000313" key="2">
    <source>
        <dbReference type="EMBL" id="MCC2148400.1"/>
    </source>
</evidence>
<dbReference type="Proteomes" id="UP001299235">
    <property type="component" value="Unassembled WGS sequence"/>
</dbReference>
<keyword evidence="3" id="KW-1185">Reference proteome</keyword>
<feature type="transmembrane region" description="Helical" evidence="1">
    <location>
        <begin position="237"/>
        <end position="255"/>
    </location>
</feature>
<keyword evidence="1" id="KW-1133">Transmembrane helix</keyword>
<reference evidence="2 3" key="1">
    <citation type="submission" date="2021-10" db="EMBL/GenBank/DDBJ databases">
        <title>Anaerobic single-cell dispensing facilitates the cultivation of human gut bacteria.</title>
        <authorList>
            <person name="Afrizal A."/>
        </authorList>
    </citation>
    <scope>NUCLEOTIDE SEQUENCE [LARGE SCALE GENOMIC DNA]</scope>
    <source>
        <strain evidence="2 3">CLA-AA-H246</strain>
    </source>
</reference>